<evidence type="ECO:0000256" key="1">
    <source>
        <dbReference type="ARBA" id="ARBA00023015"/>
    </source>
</evidence>
<keyword evidence="1" id="KW-0805">Transcription regulation</keyword>
<organism evidence="6 7">
    <name type="scientific">Rhizobium loti</name>
    <name type="common">Mesorhizobium loti</name>
    <dbReference type="NCBI Taxonomy" id="381"/>
    <lineage>
        <taxon>Bacteria</taxon>
        <taxon>Pseudomonadati</taxon>
        <taxon>Pseudomonadota</taxon>
        <taxon>Alphaproteobacteria</taxon>
        <taxon>Hyphomicrobiales</taxon>
        <taxon>Phyllobacteriaceae</taxon>
        <taxon>Mesorhizobium</taxon>
    </lineage>
</organism>
<keyword evidence="2 4" id="KW-0238">DNA-binding</keyword>
<feature type="domain" description="HTH tetR-type" evidence="5">
    <location>
        <begin position="4"/>
        <end position="64"/>
    </location>
</feature>
<dbReference type="Pfam" id="PF16925">
    <property type="entry name" value="TetR_C_13"/>
    <property type="match status" value="1"/>
</dbReference>
<sequence>MARQSLRENLLEAGFGTIWNSGYAAAGVRDIVAAAGARPGSFTNHFASKEEFAGEVLERYFAYVSGLVEKALAQDGTPPAGRLRRYLDVITSKLEAHDWARGCMIGNLSLETAVHSEPLRLRLVDIFERWRQPFAACIAEGQAAGEITKAFDAEDLADFLLSSWQGAMLRMKVERNPEPLERFKKIIFGTVFGKETVR</sequence>
<dbReference type="GO" id="GO:0003677">
    <property type="term" value="F:DNA binding"/>
    <property type="evidence" value="ECO:0007669"/>
    <property type="project" value="UniProtKB-UniRule"/>
</dbReference>
<keyword evidence="3" id="KW-0804">Transcription</keyword>
<dbReference type="InterPro" id="IPR011075">
    <property type="entry name" value="TetR_C"/>
</dbReference>
<comment type="caution">
    <text evidence="6">The sequence shown here is derived from an EMBL/GenBank/DDBJ whole genome shotgun (WGS) entry which is preliminary data.</text>
</comment>
<reference evidence="6 7" key="1">
    <citation type="submission" date="2015-12" db="EMBL/GenBank/DDBJ databases">
        <title>Draft genome sequence of Mesorhizobium sp. UFLA 01-765, a multitolerant efficient symbiont and plant-growth promoting strain isolated from Zn-mining soil using Leucaena leucocephala as a trap plant.</title>
        <authorList>
            <person name="Rangel W.M."/>
            <person name="Thijs S."/>
            <person name="Longatti S.M."/>
            <person name="Moreira F.M."/>
            <person name="Weyens N."/>
            <person name="Vangronsveld J."/>
            <person name="Van Hamme J.D."/>
            <person name="Bottos E.M."/>
            <person name="Rineau F."/>
        </authorList>
    </citation>
    <scope>NUCLEOTIDE SEQUENCE [LARGE SCALE GENOMIC DNA]</scope>
    <source>
        <strain evidence="6 7">UFLA 01-765</strain>
    </source>
</reference>
<proteinExistence type="predicted"/>
<accession>A0A101KMI3</accession>
<evidence type="ECO:0000256" key="2">
    <source>
        <dbReference type="ARBA" id="ARBA00023125"/>
    </source>
</evidence>
<dbReference type="InterPro" id="IPR036271">
    <property type="entry name" value="Tet_transcr_reg_TetR-rel_C_sf"/>
</dbReference>
<evidence type="ECO:0000256" key="4">
    <source>
        <dbReference type="PROSITE-ProRule" id="PRU00335"/>
    </source>
</evidence>
<dbReference type="AlphaFoldDB" id="A0A101KMI3"/>
<dbReference type="PROSITE" id="PS50977">
    <property type="entry name" value="HTH_TETR_2"/>
    <property type="match status" value="1"/>
</dbReference>
<gene>
    <name evidence="6" type="ORF">AU467_08945</name>
</gene>
<dbReference type="Gene3D" id="1.10.357.10">
    <property type="entry name" value="Tetracycline Repressor, domain 2"/>
    <property type="match status" value="1"/>
</dbReference>
<evidence type="ECO:0000313" key="7">
    <source>
        <dbReference type="Proteomes" id="UP000053176"/>
    </source>
</evidence>
<feature type="DNA-binding region" description="H-T-H motif" evidence="4">
    <location>
        <begin position="27"/>
        <end position="46"/>
    </location>
</feature>
<evidence type="ECO:0000259" key="5">
    <source>
        <dbReference type="PROSITE" id="PS50977"/>
    </source>
</evidence>
<dbReference type="PANTHER" id="PTHR47506">
    <property type="entry name" value="TRANSCRIPTIONAL REGULATORY PROTEIN"/>
    <property type="match status" value="1"/>
</dbReference>
<evidence type="ECO:0000256" key="3">
    <source>
        <dbReference type="ARBA" id="ARBA00023163"/>
    </source>
</evidence>
<protein>
    <submittedName>
        <fullName evidence="6">TetR family transcriptional regulator</fullName>
    </submittedName>
</protein>
<dbReference type="PANTHER" id="PTHR47506:SF6">
    <property type="entry name" value="HTH-TYPE TRANSCRIPTIONAL REPRESSOR NEMR"/>
    <property type="match status" value="1"/>
</dbReference>
<dbReference type="Pfam" id="PF00440">
    <property type="entry name" value="TetR_N"/>
    <property type="match status" value="1"/>
</dbReference>
<dbReference type="SUPFAM" id="SSF46689">
    <property type="entry name" value="Homeodomain-like"/>
    <property type="match status" value="1"/>
</dbReference>
<name>A0A101KMI3_RHILI</name>
<evidence type="ECO:0000313" key="6">
    <source>
        <dbReference type="EMBL" id="KUM23475.1"/>
    </source>
</evidence>
<dbReference type="Proteomes" id="UP000053176">
    <property type="component" value="Unassembled WGS sequence"/>
</dbReference>
<dbReference type="OrthoDB" id="9811084at2"/>
<dbReference type="InterPro" id="IPR001647">
    <property type="entry name" value="HTH_TetR"/>
</dbReference>
<dbReference type="SUPFAM" id="SSF48498">
    <property type="entry name" value="Tetracyclin repressor-like, C-terminal domain"/>
    <property type="match status" value="1"/>
</dbReference>
<dbReference type="InterPro" id="IPR009057">
    <property type="entry name" value="Homeodomain-like_sf"/>
</dbReference>
<dbReference type="EMBL" id="LPWA01000164">
    <property type="protein sequence ID" value="KUM23475.1"/>
    <property type="molecule type" value="Genomic_DNA"/>
</dbReference>